<dbReference type="PIRSF" id="PIRSF006431">
    <property type="entry name" value="Pept_S33"/>
    <property type="match status" value="1"/>
</dbReference>
<evidence type="ECO:0000313" key="14">
    <source>
        <dbReference type="EMBL" id="SCX78554.1"/>
    </source>
</evidence>
<dbReference type="Pfam" id="PF00561">
    <property type="entry name" value="Abhydrolase_1"/>
    <property type="match status" value="1"/>
</dbReference>
<dbReference type="EMBL" id="FMUT01000002">
    <property type="protein sequence ID" value="SCX78554.1"/>
    <property type="molecule type" value="Genomic_DNA"/>
</dbReference>
<evidence type="ECO:0000256" key="8">
    <source>
        <dbReference type="ARBA" id="ARBA00022670"/>
    </source>
</evidence>
<gene>
    <name evidence="14" type="ORF">SAMN02927935_00098</name>
</gene>
<evidence type="ECO:0000256" key="4">
    <source>
        <dbReference type="ARBA" id="ARBA00012568"/>
    </source>
</evidence>
<dbReference type="InterPro" id="IPR005944">
    <property type="entry name" value="Pro_iminopeptidase"/>
</dbReference>
<dbReference type="Gene3D" id="3.40.50.1820">
    <property type="entry name" value="alpha/beta hydrolase"/>
    <property type="match status" value="1"/>
</dbReference>
<keyword evidence="15" id="KW-1185">Reference proteome</keyword>
<evidence type="ECO:0000256" key="1">
    <source>
        <dbReference type="ARBA" id="ARBA00001585"/>
    </source>
</evidence>
<dbReference type="SUPFAM" id="SSF53474">
    <property type="entry name" value="alpha/beta-Hydrolases"/>
    <property type="match status" value="1"/>
</dbReference>
<dbReference type="InterPro" id="IPR000073">
    <property type="entry name" value="AB_hydrolase_1"/>
</dbReference>
<evidence type="ECO:0000256" key="5">
    <source>
        <dbReference type="ARBA" id="ARBA00021843"/>
    </source>
</evidence>
<keyword evidence="9 11" id="KW-0378">Hydrolase</keyword>
<evidence type="ECO:0000259" key="13">
    <source>
        <dbReference type="Pfam" id="PF00561"/>
    </source>
</evidence>
<dbReference type="PRINTS" id="PR00111">
    <property type="entry name" value="ABHYDROLASE"/>
</dbReference>
<keyword evidence="6 11" id="KW-0031">Aminopeptidase</keyword>
<evidence type="ECO:0000256" key="12">
    <source>
        <dbReference type="RuleBase" id="RU003421"/>
    </source>
</evidence>
<dbReference type="PRINTS" id="PR00793">
    <property type="entry name" value="PROAMNOPTASE"/>
</dbReference>
<dbReference type="InterPro" id="IPR002410">
    <property type="entry name" value="Peptidase_S33"/>
</dbReference>
<evidence type="ECO:0000256" key="2">
    <source>
        <dbReference type="ARBA" id="ARBA00004496"/>
    </source>
</evidence>
<comment type="caution">
    <text evidence="14">The sequence shown here is derived from an EMBL/GenBank/DDBJ whole genome shotgun (WGS) entry which is preliminary data.</text>
</comment>
<sequence>MILSKRAPSSRRAFEFSGFTVDLPGGFRFDESMTHRETESAMEQLRGLYPPLAAYDSGWLDTGDGHRIYWELSGNPNGKPAVFIHGGPGGGISPHHRQLFDPERYKVLLFDQRGCGRSRPHASLDNNTTWHLVADIERLREMAGVEQWLVFGGSWGSTLALAYAQTHPERVSEMVLRGIFTLRKQELHWYYQDGASRFFPEKWERVLSILSDDERKDVIAAYRQRLTSADPQVQLEAAKLWSVWEGETVTLLPSRESASFGEDDFALAFARIENHYFTHLGFLESDDQLLRNVPLIRHIPAVIVHGRYDMACQVQNAWDLAKAWPEAELHIVEGAGHSYDEPGILHQLMIATDRFAGK</sequence>
<protein>
    <recommendedName>
        <fullName evidence="5 11">Proline iminopeptidase</fullName>
        <shortName evidence="11">PIP</shortName>
        <ecNumber evidence="4 11">3.4.11.5</ecNumber>
    </recommendedName>
    <alternativeName>
        <fullName evidence="10 11">Prolyl aminopeptidase</fullName>
    </alternativeName>
</protein>
<dbReference type="PANTHER" id="PTHR43722:SF1">
    <property type="entry name" value="PROLINE IMINOPEPTIDASE"/>
    <property type="match status" value="1"/>
</dbReference>
<dbReference type="EC" id="3.4.11.5" evidence="4 11"/>
<evidence type="ECO:0000256" key="9">
    <source>
        <dbReference type="ARBA" id="ARBA00022801"/>
    </source>
</evidence>
<evidence type="ECO:0000256" key="10">
    <source>
        <dbReference type="ARBA" id="ARBA00029605"/>
    </source>
</evidence>
<comment type="subcellular location">
    <subcellularLocation>
        <location evidence="2 11">Cytoplasm</location>
    </subcellularLocation>
</comment>
<proteinExistence type="inferred from homology"/>
<evidence type="ECO:0000256" key="11">
    <source>
        <dbReference type="PIRNR" id="PIRNR006431"/>
    </source>
</evidence>
<dbReference type="NCBIfam" id="TIGR01249">
    <property type="entry name" value="pro_imino_pep_1"/>
    <property type="match status" value="1"/>
</dbReference>
<name>A0A1G5AL48_9GAMM</name>
<dbReference type="Proteomes" id="UP000183031">
    <property type="component" value="Unassembled WGS sequence"/>
</dbReference>
<evidence type="ECO:0000313" key="15">
    <source>
        <dbReference type="Proteomes" id="UP000183031"/>
    </source>
</evidence>
<organism evidence="14 15">
    <name type="scientific">Serratia nematodiphila</name>
    <dbReference type="NCBI Taxonomy" id="458197"/>
    <lineage>
        <taxon>Bacteria</taxon>
        <taxon>Pseudomonadati</taxon>
        <taxon>Pseudomonadota</taxon>
        <taxon>Gammaproteobacteria</taxon>
        <taxon>Enterobacterales</taxon>
        <taxon>Yersiniaceae</taxon>
        <taxon>Serratia</taxon>
    </lineage>
</organism>
<dbReference type="PANTHER" id="PTHR43722">
    <property type="entry name" value="PROLINE IMINOPEPTIDASE"/>
    <property type="match status" value="1"/>
</dbReference>
<feature type="domain" description="AB hydrolase-1" evidence="13">
    <location>
        <begin position="82"/>
        <end position="338"/>
    </location>
</feature>
<reference evidence="14 15" key="1">
    <citation type="submission" date="2016-10" db="EMBL/GenBank/DDBJ databases">
        <authorList>
            <person name="Varghese N."/>
            <person name="Submissions S."/>
        </authorList>
    </citation>
    <scope>NUCLEOTIDE SEQUENCE [LARGE SCALE GENOMIC DNA]</scope>
    <source>
        <strain evidence="14 15">CGMCC 1.6853</strain>
    </source>
</reference>
<accession>A0A1G5AL48</accession>
<comment type="catalytic activity">
    <reaction evidence="1 11 12">
        <text>Release of N-terminal proline from a peptide.</text>
        <dbReference type="EC" id="3.4.11.5"/>
    </reaction>
</comment>
<comment type="similarity">
    <text evidence="3 11 12">Belongs to the peptidase S33 family.</text>
</comment>
<keyword evidence="8 11" id="KW-0645">Protease</keyword>
<evidence type="ECO:0000256" key="7">
    <source>
        <dbReference type="ARBA" id="ARBA00022490"/>
    </source>
</evidence>
<evidence type="ECO:0000256" key="3">
    <source>
        <dbReference type="ARBA" id="ARBA00010088"/>
    </source>
</evidence>
<keyword evidence="7 11" id="KW-0963">Cytoplasm</keyword>
<dbReference type="InterPro" id="IPR029058">
    <property type="entry name" value="AB_hydrolase_fold"/>
</dbReference>
<evidence type="ECO:0000256" key="6">
    <source>
        <dbReference type="ARBA" id="ARBA00022438"/>
    </source>
</evidence>